<reference evidence="2" key="1">
    <citation type="submission" date="2020-10" db="EMBL/GenBank/DDBJ databases">
        <title>Sequencing the genomes of 1000 actinobacteria strains.</title>
        <authorList>
            <person name="Klenk H.-P."/>
        </authorList>
    </citation>
    <scope>NUCLEOTIDE SEQUENCE</scope>
    <source>
        <strain evidence="2">DSM 45354</strain>
    </source>
</reference>
<organism evidence="2 3">
    <name type="scientific">Actinopolymorpha pittospori</name>
    <dbReference type="NCBI Taxonomy" id="648752"/>
    <lineage>
        <taxon>Bacteria</taxon>
        <taxon>Bacillati</taxon>
        <taxon>Actinomycetota</taxon>
        <taxon>Actinomycetes</taxon>
        <taxon>Propionibacteriales</taxon>
        <taxon>Actinopolymorphaceae</taxon>
        <taxon>Actinopolymorpha</taxon>
    </lineage>
</organism>
<dbReference type="Pfam" id="PF08922">
    <property type="entry name" value="DUF1905"/>
    <property type="match status" value="1"/>
</dbReference>
<dbReference type="Gene3D" id="2.40.30.100">
    <property type="entry name" value="AF2212/PG0164-like"/>
    <property type="match status" value="1"/>
</dbReference>
<evidence type="ECO:0000313" key="2">
    <source>
        <dbReference type="EMBL" id="MBE1607449.1"/>
    </source>
</evidence>
<dbReference type="Pfam" id="PF13376">
    <property type="entry name" value="OmdA"/>
    <property type="match status" value="1"/>
</dbReference>
<dbReference type="EMBL" id="JADBEM010000001">
    <property type="protein sequence ID" value="MBE1607449.1"/>
    <property type="molecule type" value="Genomic_DNA"/>
</dbReference>
<feature type="compositionally biased region" description="Basic and acidic residues" evidence="1">
    <location>
        <begin position="128"/>
        <end position="144"/>
    </location>
</feature>
<evidence type="ECO:0000313" key="3">
    <source>
        <dbReference type="Proteomes" id="UP000638648"/>
    </source>
</evidence>
<sequence length="150" mass="16122">MKFHAVLESHGKSATGIVVPADVVEALGSGKRPRVRVTINGHTYRSTVAVMSGAFMIGVSAENRAGAGIAAGDEIEVELALDSEPREVTVPPDFAVALEGDAQAKEFFGGLSYSQQRWFVEGIESAKKPETRQRRVEAAVERLRSGRGQR</sequence>
<name>A0A927MVN0_9ACTN</name>
<dbReference type="Proteomes" id="UP000638648">
    <property type="component" value="Unassembled WGS sequence"/>
</dbReference>
<comment type="caution">
    <text evidence="2">The sequence shown here is derived from an EMBL/GenBank/DDBJ whole genome shotgun (WGS) entry which is preliminary data.</text>
</comment>
<feature type="region of interest" description="Disordered" evidence="1">
    <location>
        <begin position="128"/>
        <end position="150"/>
    </location>
</feature>
<protein>
    <recommendedName>
        <fullName evidence="4">DUF1905 domain-containing protein</fullName>
    </recommendedName>
</protein>
<accession>A0A927MVN0</accession>
<gene>
    <name evidence="2" type="ORF">HEB94_004297</name>
</gene>
<evidence type="ECO:0008006" key="4">
    <source>
        <dbReference type="Google" id="ProtNLM"/>
    </source>
</evidence>
<dbReference type="AlphaFoldDB" id="A0A927MVN0"/>
<dbReference type="InterPro" id="IPR015018">
    <property type="entry name" value="DUF1905"/>
</dbReference>
<keyword evidence="3" id="KW-1185">Reference proteome</keyword>
<evidence type="ECO:0000256" key="1">
    <source>
        <dbReference type="SAM" id="MobiDB-lite"/>
    </source>
</evidence>
<dbReference type="SUPFAM" id="SSF141694">
    <property type="entry name" value="AF2212/PG0164-like"/>
    <property type="match status" value="1"/>
</dbReference>
<proteinExistence type="predicted"/>
<dbReference type="InterPro" id="IPR037079">
    <property type="entry name" value="AF2212/PG0164-like_sf"/>
</dbReference>
<dbReference type="RefSeq" id="WP_192751400.1">
    <property type="nucleotide sequence ID" value="NZ_BAABJL010000197.1"/>
</dbReference>